<dbReference type="GeneID" id="19192062"/>
<proteinExistence type="inferred from homology"/>
<organism evidence="5 6">
    <name type="scientific">Cladophialophora psammophila CBS 110553</name>
    <dbReference type="NCBI Taxonomy" id="1182543"/>
    <lineage>
        <taxon>Eukaryota</taxon>
        <taxon>Fungi</taxon>
        <taxon>Dikarya</taxon>
        <taxon>Ascomycota</taxon>
        <taxon>Pezizomycotina</taxon>
        <taxon>Eurotiomycetes</taxon>
        <taxon>Chaetothyriomycetidae</taxon>
        <taxon>Chaetothyriales</taxon>
        <taxon>Herpotrichiellaceae</taxon>
        <taxon>Cladophialophora</taxon>
    </lineage>
</organism>
<keyword evidence="3" id="KW-0560">Oxidoreductase</keyword>
<sequence length="337" mass="37032">MSHSAPGDVVFVSGGTGTQGTATIRALLRLASSTHPISIHALVRDPDSPKAQALAQLSPSVKLFKGDNDDRSAIAAAAESCTACFFILLTGWDQTESRAERRQADTILSVLSSVTTMRRVVYTTTAGVRDPSIPGNFKNLEKGTHRYAYFEGKHANEMAVQKTAEENGWAWTIFKPAYFLSNFLKPMAEFMYPQLAEHRIVTVMPADWKYYLVDPEDIGLFCAVAVIGPGKGRDLPDMSLQKIDLVSQVGLLTDVTGAMGRALAKHGDQVKINVEYITAEEAQRRGINSSKTEYEQFLASNPTPLDLQRVKDLGFESGTLDGFFEREIQRLKLVLAL</sequence>
<dbReference type="InterPro" id="IPR036291">
    <property type="entry name" value="NAD(P)-bd_dom_sf"/>
</dbReference>
<protein>
    <recommendedName>
        <fullName evidence="4">NmrA-like domain-containing protein</fullName>
    </recommendedName>
</protein>
<evidence type="ECO:0000259" key="4">
    <source>
        <dbReference type="Pfam" id="PF05368"/>
    </source>
</evidence>
<name>W9WW83_9EURO</name>
<comment type="caution">
    <text evidence="5">The sequence shown here is derived from an EMBL/GenBank/DDBJ whole genome shotgun (WGS) entry which is preliminary data.</text>
</comment>
<dbReference type="InterPro" id="IPR051164">
    <property type="entry name" value="NmrA-like_oxidored"/>
</dbReference>
<dbReference type="STRING" id="1182543.W9WW83"/>
<accession>W9WW83</accession>
<dbReference type="Pfam" id="PF05368">
    <property type="entry name" value="NmrA"/>
    <property type="match status" value="1"/>
</dbReference>
<dbReference type="GO" id="GO:0016491">
    <property type="term" value="F:oxidoreductase activity"/>
    <property type="evidence" value="ECO:0007669"/>
    <property type="project" value="UniProtKB-KW"/>
</dbReference>
<dbReference type="PANTHER" id="PTHR42748:SF30">
    <property type="entry name" value="NMRA-LIKE DOMAIN-CONTAINING PROTEIN"/>
    <property type="match status" value="1"/>
</dbReference>
<dbReference type="SUPFAM" id="SSF51735">
    <property type="entry name" value="NAD(P)-binding Rossmann-fold domains"/>
    <property type="match status" value="1"/>
</dbReference>
<dbReference type="EMBL" id="AMGX01000011">
    <property type="protein sequence ID" value="EXJ69320.1"/>
    <property type="molecule type" value="Genomic_DNA"/>
</dbReference>
<evidence type="ECO:0000256" key="3">
    <source>
        <dbReference type="ARBA" id="ARBA00023002"/>
    </source>
</evidence>
<dbReference type="Proteomes" id="UP000019471">
    <property type="component" value="Unassembled WGS sequence"/>
</dbReference>
<feature type="domain" description="NmrA-like" evidence="4">
    <location>
        <begin position="9"/>
        <end position="229"/>
    </location>
</feature>
<dbReference type="RefSeq" id="XP_007746135.1">
    <property type="nucleotide sequence ID" value="XM_007747945.1"/>
</dbReference>
<dbReference type="InterPro" id="IPR008030">
    <property type="entry name" value="NmrA-like"/>
</dbReference>
<dbReference type="AlphaFoldDB" id="W9WW83"/>
<keyword evidence="6" id="KW-1185">Reference proteome</keyword>
<evidence type="ECO:0000313" key="5">
    <source>
        <dbReference type="EMBL" id="EXJ69320.1"/>
    </source>
</evidence>
<dbReference type="HOGENOM" id="CLU_007383_8_4_1"/>
<evidence type="ECO:0000313" key="6">
    <source>
        <dbReference type="Proteomes" id="UP000019471"/>
    </source>
</evidence>
<keyword evidence="2" id="KW-0521">NADP</keyword>
<dbReference type="Gene3D" id="3.40.50.720">
    <property type="entry name" value="NAD(P)-binding Rossmann-like Domain"/>
    <property type="match status" value="1"/>
</dbReference>
<dbReference type="GO" id="GO:0005634">
    <property type="term" value="C:nucleus"/>
    <property type="evidence" value="ECO:0007669"/>
    <property type="project" value="TreeGrafter"/>
</dbReference>
<dbReference type="eggNOG" id="ENOG502S6QR">
    <property type="taxonomic scope" value="Eukaryota"/>
</dbReference>
<dbReference type="OrthoDB" id="419598at2759"/>
<dbReference type="PANTHER" id="PTHR42748">
    <property type="entry name" value="NITROGEN METABOLITE REPRESSION PROTEIN NMRA FAMILY MEMBER"/>
    <property type="match status" value="1"/>
</dbReference>
<gene>
    <name evidence="5" type="ORF">A1O5_07356</name>
</gene>
<evidence type="ECO:0000256" key="2">
    <source>
        <dbReference type="ARBA" id="ARBA00022857"/>
    </source>
</evidence>
<comment type="similarity">
    <text evidence="1">Belongs to the NmrA-type oxidoreductase family.</text>
</comment>
<evidence type="ECO:0000256" key="1">
    <source>
        <dbReference type="ARBA" id="ARBA00006328"/>
    </source>
</evidence>
<reference evidence="5 6" key="1">
    <citation type="submission" date="2013-03" db="EMBL/GenBank/DDBJ databases">
        <title>The Genome Sequence of Cladophialophora psammophila CBS 110553.</title>
        <authorList>
            <consortium name="The Broad Institute Genomics Platform"/>
            <person name="Cuomo C."/>
            <person name="de Hoog S."/>
            <person name="Gorbushina A."/>
            <person name="Walker B."/>
            <person name="Young S.K."/>
            <person name="Zeng Q."/>
            <person name="Gargeya S."/>
            <person name="Fitzgerald M."/>
            <person name="Haas B."/>
            <person name="Abouelleil A."/>
            <person name="Allen A.W."/>
            <person name="Alvarado L."/>
            <person name="Arachchi H.M."/>
            <person name="Berlin A.M."/>
            <person name="Chapman S.B."/>
            <person name="Gainer-Dewar J."/>
            <person name="Goldberg J."/>
            <person name="Griggs A."/>
            <person name="Gujja S."/>
            <person name="Hansen M."/>
            <person name="Howarth C."/>
            <person name="Imamovic A."/>
            <person name="Ireland A."/>
            <person name="Larimer J."/>
            <person name="McCowan C."/>
            <person name="Murphy C."/>
            <person name="Pearson M."/>
            <person name="Poon T.W."/>
            <person name="Priest M."/>
            <person name="Roberts A."/>
            <person name="Saif S."/>
            <person name="Shea T."/>
            <person name="Sisk P."/>
            <person name="Sykes S."/>
            <person name="Wortman J."/>
            <person name="Nusbaum C."/>
            <person name="Birren B."/>
        </authorList>
    </citation>
    <scope>NUCLEOTIDE SEQUENCE [LARGE SCALE GENOMIC DNA]</scope>
    <source>
        <strain evidence="5 6">CBS 110553</strain>
    </source>
</reference>